<keyword evidence="2" id="KW-1185">Reference proteome</keyword>
<evidence type="ECO:0000313" key="2">
    <source>
        <dbReference type="Proteomes" id="UP001168640"/>
    </source>
</evidence>
<protein>
    <submittedName>
        <fullName evidence="1">Uncharacterized protein</fullName>
    </submittedName>
</protein>
<sequence>MNLANRTYIAACKMIYRPVFRRSARQILKGRLFDLTQPEKGRWLESDINDYLRQTWARSEQLMPMAELDNLPTYGNRQTVFLAVITTAAYQAMISRGVPSEYARTLVADVGWKVYNWMLTAVSIPFRVTSRDPALRIERTLRALMVFPFSAPGAPGYAVKAWSEGGNTYTYWTHCPPQTFVRRVIERHGDHGELDAFFQSWCLYDWPGADVIASDGQHGHYSRPHTLSRDDSVCDMCWHGCARTGEAPEA</sequence>
<gene>
    <name evidence="1" type="ORF">QVZ43_02185</name>
</gene>
<dbReference type="EMBL" id="JAUMIS010000001">
    <property type="protein sequence ID" value="MDO3720511.1"/>
    <property type="molecule type" value="Genomic_DNA"/>
</dbReference>
<proteinExistence type="predicted"/>
<dbReference type="RefSeq" id="WP_302908694.1">
    <property type="nucleotide sequence ID" value="NZ_JAUMIS010000001.1"/>
</dbReference>
<reference evidence="1" key="1">
    <citation type="submission" date="2023-07" db="EMBL/GenBank/DDBJ databases">
        <title>Marinobacter sp. chi1 genome sequencing and assembly.</title>
        <authorList>
            <person name="Park S."/>
        </authorList>
    </citation>
    <scope>NUCLEOTIDE SEQUENCE</scope>
    <source>
        <strain evidence="1">Chi1</strain>
    </source>
</reference>
<accession>A0ABT8VWY4</accession>
<name>A0ABT8VWY4_9GAMM</name>
<evidence type="ECO:0000313" key="1">
    <source>
        <dbReference type="EMBL" id="MDO3720511.1"/>
    </source>
</evidence>
<dbReference type="Proteomes" id="UP001168640">
    <property type="component" value="Unassembled WGS sequence"/>
</dbReference>
<comment type="caution">
    <text evidence="1">The sequence shown here is derived from an EMBL/GenBank/DDBJ whole genome shotgun (WGS) entry which is preliminary data.</text>
</comment>
<organism evidence="1 2">
    <name type="scientific">Marinobacter suaedae</name>
    <dbReference type="NCBI Taxonomy" id="3057675"/>
    <lineage>
        <taxon>Bacteria</taxon>
        <taxon>Pseudomonadati</taxon>
        <taxon>Pseudomonadota</taxon>
        <taxon>Gammaproteobacteria</taxon>
        <taxon>Pseudomonadales</taxon>
        <taxon>Marinobacteraceae</taxon>
        <taxon>Marinobacter</taxon>
    </lineage>
</organism>